<evidence type="ECO:0000313" key="2">
    <source>
        <dbReference type="Proteomes" id="UP000078550"/>
    </source>
</evidence>
<evidence type="ECO:0000313" key="1">
    <source>
        <dbReference type="EMBL" id="SBT39595.1"/>
    </source>
</evidence>
<dbReference type="Proteomes" id="UP000078550">
    <property type="component" value="Unassembled WGS sequence"/>
</dbReference>
<proteinExistence type="predicted"/>
<protein>
    <submittedName>
        <fullName evidence="1">Uncharacterized protein</fullName>
    </submittedName>
</protein>
<sequence>MATLQNSPTAKREMCQMGVKKYSMPASVYVCANTCTRFADRREKKKRIGAKWYEMVRNGTQWYEMVRNGTKRSLTSQPCQ</sequence>
<organism evidence="1 2">
    <name type="scientific">Plasmodium ovale wallikeri</name>
    <dbReference type="NCBI Taxonomy" id="864142"/>
    <lineage>
        <taxon>Eukaryota</taxon>
        <taxon>Sar</taxon>
        <taxon>Alveolata</taxon>
        <taxon>Apicomplexa</taxon>
        <taxon>Aconoidasida</taxon>
        <taxon>Haemosporida</taxon>
        <taxon>Plasmodiidae</taxon>
        <taxon>Plasmodium</taxon>
        <taxon>Plasmodium (Plasmodium)</taxon>
    </lineage>
</organism>
<accession>A0A1A8Z6W5</accession>
<dbReference type="EMBL" id="FLRE01000145">
    <property type="protein sequence ID" value="SBT39595.1"/>
    <property type="molecule type" value="Genomic_DNA"/>
</dbReference>
<dbReference type="AlphaFoldDB" id="A0A1A8Z6W5"/>
<gene>
    <name evidence="1" type="ORF">POVWA2_038110</name>
</gene>
<name>A0A1A8Z6W5_PLAOA</name>
<reference evidence="2" key="1">
    <citation type="submission" date="2016-05" db="EMBL/GenBank/DDBJ databases">
        <authorList>
            <person name="Naeem Raeece"/>
        </authorList>
    </citation>
    <scope>NUCLEOTIDE SEQUENCE [LARGE SCALE GENOMIC DNA]</scope>
</reference>